<proteinExistence type="predicted"/>
<name>A0A7Z7I9X2_9BURK</name>
<reference evidence="1 2" key="1">
    <citation type="submission" date="2017-09" db="EMBL/GenBank/DDBJ databases">
        <authorList>
            <person name="Varghese N."/>
            <person name="Submissions S."/>
        </authorList>
    </citation>
    <scope>NUCLEOTIDE SEQUENCE [LARGE SCALE GENOMIC DNA]</scope>
    <source>
        <strain evidence="1 2">OK806</strain>
    </source>
</reference>
<dbReference type="RefSeq" id="WP_143753637.1">
    <property type="nucleotide sequence ID" value="NZ_OCSU01000002.1"/>
</dbReference>
<evidence type="ECO:0000313" key="1">
    <source>
        <dbReference type="EMBL" id="SOE81305.1"/>
    </source>
</evidence>
<keyword evidence="2" id="KW-1185">Reference proteome</keyword>
<accession>A0A7Z7I9X2</accession>
<dbReference type="AlphaFoldDB" id="A0A7Z7I9X2"/>
<evidence type="ECO:0000313" key="2">
    <source>
        <dbReference type="Proteomes" id="UP000219522"/>
    </source>
</evidence>
<dbReference type="Proteomes" id="UP000219522">
    <property type="component" value="Unassembled WGS sequence"/>
</dbReference>
<sequence>MAQGEDGFASRVVAQSTLELDAAVTCWRQTSDEPSHSSSGTAAPLPMLPSRIEIEVLAALARTYGRAIFDDQRFLPVVDCVAECGAVVLVQCVL</sequence>
<protein>
    <submittedName>
        <fullName evidence="1">Uncharacterized protein</fullName>
    </submittedName>
</protein>
<dbReference type="EMBL" id="OCSU01000002">
    <property type="protein sequence ID" value="SOE81305.1"/>
    <property type="molecule type" value="Genomic_DNA"/>
</dbReference>
<organism evidence="1 2">
    <name type="scientific">Caballeronia arationis</name>
    <dbReference type="NCBI Taxonomy" id="1777142"/>
    <lineage>
        <taxon>Bacteria</taxon>
        <taxon>Pseudomonadati</taxon>
        <taxon>Pseudomonadota</taxon>
        <taxon>Betaproteobacteria</taxon>
        <taxon>Burkholderiales</taxon>
        <taxon>Burkholderiaceae</taxon>
        <taxon>Caballeronia</taxon>
    </lineage>
</organism>
<gene>
    <name evidence="1" type="ORF">SAMN05446927_4583</name>
</gene>
<comment type="caution">
    <text evidence="1">The sequence shown here is derived from an EMBL/GenBank/DDBJ whole genome shotgun (WGS) entry which is preliminary data.</text>
</comment>